<sequence length="212" mass="21858">MRRTFVALALAAAAVFLAPGPAAASAPTPDQSCGTLRLTGSSPAPPAGKAVRQSVTIGPDCQVITGPAKVVAASPAARTAAAAPFHTYSQMYDCCGIVMTALYTDSTATTAGGQVTSSSSTRSTHNNREPWNAGWSLVSATGSGGCAGACPAAEYNHHAEFSYQGIFDATGNWYYNVHDSKVVLNGDGTARCEQSVTLRHSFIGWNWVHGCG</sequence>
<feature type="compositionally biased region" description="Polar residues" evidence="1">
    <location>
        <begin position="28"/>
        <end position="42"/>
    </location>
</feature>
<feature type="signal peptide" evidence="2">
    <location>
        <begin position="1"/>
        <end position="24"/>
    </location>
</feature>
<evidence type="ECO:0000256" key="2">
    <source>
        <dbReference type="SAM" id="SignalP"/>
    </source>
</evidence>
<proteinExistence type="predicted"/>
<evidence type="ECO:0000256" key="1">
    <source>
        <dbReference type="SAM" id="MobiDB-lite"/>
    </source>
</evidence>
<name>A0A931CFL2_9ACTN</name>
<keyword evidence="2" id="KW-0732">Signal</keyword>
<evidence type="ECO:0000313" key="4">
    <source>
        <dbReference type="Proteomes" id="UP000598146"/>
    </source>
</evidence>
<accession>A0A931CFL2</accession>
<evidence type="ECO:0008006" key="5">
    <source>
        <dbReference type="Google" id="ProtNLM"/>
    </source>
</evidence>
<dbReference type="Proteomes" id="UP000598146">
    <property type="component" value="Unassembled WGS sequence"/>
</dbReference>
<organism evidence="3 4">
    <name type="scientific">Actinoplanes aureus</name>
    <dbReference type="NCBI Taxonomy" id="2792083"/>
    <lineage>
        <taxon>Bacteria</taxon>
        <taxon>Bacillati</taxon>
        <taxon>Actinomycetota</taxon>
        <taxon>Actinomycetes</taxon>
        <taxon>Micromonosporales</taxon>
        <taxon>Micromonosporaceae</taxon>
        <taxon>Actinoplanes</taxon>
    </lineage>
</organism>
<reference evidence="3" key="1">
    <citation type="submission" date="2020-11" db="EMBL/GenBank/DDBJ databases">
        <title>Isolation and identification of active actinomycetes.</title>
        <authorList>
            <person name="Sun X."/>
        </authorList>
    </citation>
    <scope>NUCLEOTIDE SEQUENCE</scope>
    <source>
        <strain evidence="3">NEAU-A11</strain>
    </source>
</reference>
<feature type="region of interest" description="Disordered" evidence="1">
    <location>
        <begin position="28"/>
        <end position="51"/>
    </location>
</feature>
<dbReference type="EMBL" id="JADQTO010000020">
    <property type="protein sequence ID" value="MBG0566333.1"/>
    <property type="molecule type" value="Genomic_DNA"/>
</dbReference>
<dbReference type="AlphaFoldDB" id="A0A931CFL2"/>
<protein>
    <recommendedName>
        <fullName evidence="5">Secreted protein</fullName>
    </recommendedName>
</protein>
<dbReference type="RefSeq" id="WP_196418115.1">
    <property type="nucleotide sequence ID" value="NZ_JADQTO010000020.1"/>
</dbReference>
<evidence type="ECO:0000313" key="3">
    <source>
        <dbReference type="EMBL" id="MBG0566333.1"/>
    </source>
</evidence>
<gene>
    <name evidence="3" type="ORF">I4J89_33290</name>
</gene>
<keyword evidence="4" id="KW-1185">Reference proteome</keyword>
<comment type="caution">
    <text evidence="3">The sequence shown here is derived from an EMBL/GenBank/DDBJ whole genome shotgun (WGS) entry which is preliminary data.</text>
</comment>
<feature type="chain" id="PRO_5038118607" description="Secreted protein" evidence="2">
    <location>
        <begin position="25"/>
        <end position="212"/>
    </location>
</feature>